<comment type="caution">
    <text evidence="1">The sequence shown here is derived from an EMBL/GenBank/DDBJ whole genome shotgun (WGS) entry which is preliminary data.</text>
</comment>
<dbReference type="EMBL" id="MASW01000001">
    <property type="protein sequence ID" value="PXY31897.1"/>
    <property type="molecule type" value="Genomic_DNA"/>
</dbReference>
<dbReference type="OrthoDB" id="5179393at2"/>
<keyword evidence="2" id="KW-1185">Reference proteome</keyword>
<evidence type="ECO:0000313" key="2">
    <source>
        <dbReference type="Proteomes" id="UP000249915"/>
    </source>
</evidence>
<organism evidence="1 2">
    <name type="scientific">Prauserella muralis</name>
    <dbReference type="NCBI Taxonomy" id="588067"/>
    <lineage>
        <taxon>Bacteria</taxon>
        <taxon>Bacillati</taxon>
        <taxon>Actinomycetota</taxon>
        <taxon>Actinomycetes</taxon>
        <taxon>Pseudonocardiales</taxon>
        <taxon>Pseudonocardiaceae</taxon>
        <taxon>Prauserella</taxon>
    </lineage>
</organism>
<sequence length="365" mass="39518">MQTTRLRELVTVNGPFASVYFDDSHDTADAAKLLDLRWRELREELQRQGAPDWTLDAMETAVKDSPPPVGASGRALVATGDRVLLDERLDEPPAQPVARLSELPYLLPLVEHGEQAPPYVVAVVDHVGADVTAYDGRGGIIEERTIEGSDHPVHKVRGGGWSQRDIQAHTDEVTRHNIDQVAEHVGATARKIGAKLVVLAGESQARKQLADLLPEQIRGIAAETGSGGRHKGASNQELHAHVQELLAKLKQDRRAEVTERFRGALGQERGLAVQGLEATTTALRESNVETLLVERPADVDVLTGPEPVLVGTQEEELKAHGTDTVTRRRADEALAVAAIAGGAEIVHTGDRLDLMEGFGAILRHD</sequence>
<dbReference type="InterPro" id="IPR042226">
    <property type="entry name" value="eFR1_2_sf"/>
</dbReference>
<proteinExistence type="predicted"/>
<dbReference type="Gene3D" id="3.30.1330.30">
    <property type="match status" value="1"/>
</dbReference>
<protein>
    <submittedName>
        <fullName evidence="1">Peptide chain release factor 2</fullName>
    </submittedName>
</protein>
<dbReference type="Pfam" id="PF18844">
    <property type="entry name" value="baeRF_family2"/>
    <property type="match status" value="1"/>
</dbReference>
<dbReference type="SUPFAM" id="SSF55315">
    <property type="entry name" value="L30e-like"/>
    <property type="match status" value="1"/>
</dbReference>
<name>A0A2V4B9E9_9PSEU</name>
<dbReference type="InterPro" id="IPR029064">
    <property type="entry name" value="Ribosomal_eL30-like_sf"/>
</dbReference>
<dbReference type="Proteomes" id="UP000249915">
    <property type="component" value="Unassembled WGS sequence"/>
</dbReference>
<dbReference type="InterPro" id="IPR040701">
    <property type="entry name" value="Bact_RF_family2"/>
</dbReference>
<dbReference type="RefSeq" id="WP_112279931.1">
    <property type="nucleotide sequence ID" value="NZ_MASW01000001.1"/>
</dbReference>
<gene>
    <name evidence="1" type="ORF">BAY60_06090</name>
</gene>
<dbReference type="Gene3D" id="3.30.420.60">
    <property type="entry name" value="eRF1 domain 2"/>
    <property type="match status" value="1"/>
</dbReference>
<dbReference type="SUPFAM" id="SSF53137">
    <property type="entry name" value="Translational machinery components"/>
    <property type="match status" value="1"/>
</dbReference>
<evidence type="ECO:0000313" key="1">
    <source>
        <dbReference type="EMBL" id="PXY31897.1"/>
    </source>
</evidence>
<dbReference type="AlphaFoldDB" id="A0A2V4B9E9"/>
<reference evidence="1 2" key="1">
    <citation type="submission" date="2016-07" db="EMBL/GenBank/DDBJ databases">
        <title>Draft genome sequence of Prauserella muralis DSM 45305, isolated from a mould-covered wall in an indoor environment.</title>
        <authorList>
            <person name="Ruckert C."/>
            <person name="Albersmeier A."/>
            <person name="Jiang C.-L."/>
            <person name="Jiang Y."/>
            <person name="Kalinowski J."/>
            <person name="Schneider O."/>
            <person name="Winkler A."/>
            <person name="Zotchev S.B."/>
        </authorList>
    </citation>
    <scope>NUCLEOTIDE SEQUENCE [LARGE SCALE GENOMIC DNA]</scope>
    <source>
        <strain evidence="1 2">DSM 45305</strain>
    </source>
</reference>
<accession>A0A2V4B9E9</accession>